<dbReference type="OrthoDB" id="303066at2759"/>
<dbReference type="Proteomes" id="UP000281553">
    <property type="component" value="Unassembled WGS sequence"/>
</dbReference>
<keyword evidence="1" id="KW-0175">Coiled coil</keyword>
<keyword evidence="4" id="KW-1185">Reference proteome</keyword>
<feature type="compositionally biased region" description="Polar residues" evidence="2">
    <location>
        <begin position="179"/>
        <end position="195"/>
    </location>
</feature>
<feature type="region of interest" description="Disordered" evidence="2">
    <location>
        <begin position="137"/>
        <end position="200"/>
    </location>
</feature>
<protein>
    <submittedName>
        <fullName evidence="3">Uncharacterized protein</fullName>
    </submittedName>
</protein>
<organism evidence="3 4">
    <name type="scientific">Dibothriocephalus latus</name>
    <name type="common">Fish tapeworm</name>
    <name type="synonym">Diphyllobothrium latum</name>
    <dbReference type="NCBI Taxonomy" id="60516"/>
    <lineage>
        <taxon>Eukaryota</taxon>
        <taxon>Metazoa</taxon>
        <taxon>Spiralia</taxon>
        <taxon>Lophotrochozoa</taxon>
        <taxon>Platyhelminthes</taxon>
        <taxon>Cestoda</taxon>
        <taxon>Eucestoda</taxon>
        <taxon>Diphyllobothriidea</taxon>
        <taxon>Diphyllobothriidae</taxon>
        <taxon>Dibothriocephalus</taxon>
    </lineage>
</organism>
<evidence type="ECO:0000256" key="2">
    <source>
        <dbReference type="SAM" id="MobiDB-lite"/>
    </source>
</evidence>
<feature type="compositionally biased region" description="Polar residues" evidence="2">
    <location>
        <begin position="253"/>
        <end position="275"/>
    </location>
</feature>
<feature type="non-terminal residue" evidence="3">
    <location>
        <position position="275"/>
    </location>
</feature>
<feature type="coiled-coil region" evidence="1">
    <location>
        <begin position="2"/>
        <end position="29"/>
    </location>
</feature>
<proteinExistence type="predicted"/>
<name>A0A3P7P6I0_DIBLA</name>
<dbReference type="EMBL" id="UYRU01064236">
    <property type="protein sequence ID" value="VDN15969.1"/>
    <property type="molecule type" value="Genomic_DNA"/>
</dbReference>
<feature type="region of interest" description="Disordered" evidence="2">
    <location>
        <begin position="229"/>
        <end position="275"/>
    </location>
</feature>
<evidence type="ECO:0000313" key="4">
    <source>
        <dbReference type="Proteomes" id="UP000281553"/>
    </source>
</evidence>
<evidence type="ECO:0000256" key="1">
    <source>
        <dbReference type="SAM" id="Coils"/>
    </source>
</evidence>
<feature type="compositionally biased region" description="Acidic residues" evidence="2">
    <location>
        <begin position="57"/>
        <end position="68"/>
    </location>
</feature>
<sequence>MMQDINEQAVKERRDLERVSKKLEKIAARQKQLGKNAANINEHYILIRSGDYYLFEGDPEEEDEDSGSDLDTNPSHRRNLNLHGEQRTRSGSERADKGTGGGRGGELDGSACQMQRQHLRDAWPTIEPNNLDVLGHYTDPYTSDRPAGKQRLEVGRKDRRRKVSRGIEQSGHFSSSSSDEYTSTPAQQHSSTRPSYKSHRRLASYPETYTCLLAVQKPSQDTMEMRLINRRSTRLRTRPAADSTRSPPRAGPSTATGAATVPTSNLEPAQSGETT</sequence>
<reference evidence="3 4" key="1">
    <citation type="submission" date="2018-11" db="EMBL/GenBank/DDBJ databases">
        <authorList>
            <consortium name="Pathogen Informatics"/>
        </authorList>
    </citation>
    <scope>NUCLEOTIDE SEQUENCE [LARGE SCALE GENOMIC DNA]</scope>
</reference>
<dbReference type="AlphaFoldDB" id="A0A3P7P6I0"/>
<feature type="compositionally biased region" description="Basic and acidic residues" evidence="2">
    <location>
        <begin position="146"/>
        <end position="156"/>
    </location>
</feature>
<gene>
    <name evidence="3" type="ORF">DILT_LOCUS11800</name>
</gene>
<accession>A0A3P7P6I0</accession>
<feature type="compositionally biased region" description="Basic and acidic residues" evidence="2">
    <location>
        <begin position="84"/>
        <end position="97"/>
    </location>
</feature>
<feature type="region of interest" description="Disordered" evidence="2">
    <location>
        <begin position="56"/>
        <end position="116"/>
    </location>
</feature>
<evidence type="ECO:0000313" key="3">
    <source>
        <dbReference type="EMBL" id="VDN15969.1"/>
    </source>
</evidence>